<evidence type="ECO:0000313" key="1">
    <source>
        <dbReference type="EMBL" id="ADG75324.1"/>
    </source>
</evidence>
<dbReference type="HOGENOM" id="CLU_2057159_0_0_11"/>
<dbReference type="Proteomes" id="UP000000849">
    <property type="component" value="Chromosome"/>
</dbReference>
<accession>D5UHK3</accession>
<proteinExistence type="predicted"/>
<reference evidence="1 2" key="1">
    <citation type="journal article" date="2010" name="Stand. Genomic Sci.">
        <title>Complete genome sequence of Cellulomonas flavigena type strain (134).</title>
        <authorList>
            <person name="Abt B."/>
            <person name="Foster B."/>
            <person name="Lapidus A."/>
            <person name="Clum A."/>
            <person name="Sun H."/>
            <person name="Pukall R."/>
            <person name="Lucas S."/>
            <person name="Glavina Del Rio T."/>
            <person name="Nolan M."/>
            <person name="Tice H."/>
            <person name="Cheng J.F."/>
            <person name="Pitluck S."/>
            <person name="Liolios K."/>
            <person name="Ivanova N."/>
            <person name="Mavromatis K."/>
            <person name="Ovchinnikova G."/>
            <person name="Pati A."/>
            <person name="Goodwin L."/>
            <person name="Chen A."/>
            <person name="Palaniappan K."/>
            <person name="Land M."/>
            <person name="Hauser L."/>
            <person name="Chang Y.J."/>
            <person name="Jeffries C.D."/>
            <person name="Rohde M."/>
            <person name="Goker M."/>
            <person name="Woyke T."/>
            <person name="Bristow J."/>
            <person name="Eisen J.A."/>
            <person name="Markowitz V."/>
            <person name="Hugenholtz P."/>
            <person name="Kyrpides N.C."/>
            <person name="Klenk H.P."/>
        </authorList>
    </citation>
    <scope>NUCLEOTIDE SEQUENCE [LARGE SCALE GENOMIC DNA]</scope>
    <source>
        <strain evidence="2">ATCC 482 / DSM 20109 / BCRC 11376 / JCM 18109 / NBRC 3775 / NCIMB 8073 / NRS 134</strain>
    </source>
</reference>
<dbReference type="OrthoDB" id="7942268at2"/>
<dbReference type="EMBL" id="CP001964">
    <property type="protein sequence ID" value="ADG75324.1"/>
    <property type="molecule type" value="Genomic_DNA"/>
</dbReference>
<keyword evidence="2" id="KW-1185">Reference proteome</keyword>
<dbReference type="KEGG" id="cfl:Cfla_2434"/>
<protein>
    <submittedName>
        <fullName evidence="1">Uncharacterized protein</fullName>
    </submittedName>
</protein>
<sequence length="119" mass="13130">MSDVRVDKVAVVPRSDDGFNEDEAHWWTAEAYTGDVSDGVRLDPASWRTSTGPLPDTTKPFGIDIWYDDAQTGVVVYQDDMEVFSRIGTGLFVEGEIMTRDEFGEQLGPASCSSSTTDR</sequence>
<dbReference type="AlphaFoldDB" id="D5UHK3"/>
<evidence type="ECO:0000313" key="2">
    <source>
        <dbReference type="Proteomes" id="UP000000849"/>
    </source>
</evidence>
<dbReference type="RefSeq" id="WP_013117658.1">
    <property type="nucleotide sequence ID" value="NC_014151.1"/>
</dbReference>
<name>D5UHK3_CELFN</name>
<organism evidence="1 2">
    <name type="scientific">Cellulomonas flavigena (strain ATCC 482 / DSM 20109 / BCRC 11376 / JCM 18109 / NBRC 3775 / NCIMB 8073 / NRS 134)</name>
    <dbReference type="NCBI Taxonomy" id="446466"/>
    <lineage>
        <taxon>Bacteria</taxon>
        <taxon>Bacillati</taxon>
        <taxon>Actinomycetota</taxon>
        <taxon>Actinomycetes</taxon>
        <taxon>Micrococcales</taxon>
        <taxon>Cellulomonadaceae</taxon>
        <taxon>Cellulomonas</taxon>
    </lineage>
</organism>
<gene>
    <name evidence="1" type="ordered locus">Cfla_2434</name>
</gene>